<accession>A0A1G6Y295</accession>
<evidence type="ECO:0000313" key="1">
    <source>
        <dbReference type="EMBL" id="SDD84401.1"/>
    </source>
</evidence>
<organism evidence="1 2">
    <name type="scientific">Niabella drilacis (strain DSM 25811 / CCM 8410 / CCUG 62505 / LMG 26954 / E90)</name>
    <dbReference type="NCBI Taxonomy" id="1285928"/>
    <lineage>
        <taxon>Bacteria</taxon>
        <taxon>Pseudomonadati</taxon>
        <taxon>Bacteroidota</taxon>
        <taxon>Chitinophagia</taxon>
        <taxon>Chitinophagales</taxon>
        <taxon>Chitinophagaceae</taxon>
        <taxon>Niabella</taxon>
    </lineage>
</organism>
<dbReference type="Gene3D" id="3.30.70.1900">
    <property type="match status" value="1"/>
</dbReference>
<reference evidence="2" key="1">
    <citation type="submission" date="2016-10" db="EMBL/GenBank/DDBJ databases">
        <authorList>
            <person name="Varghese N."/>
            <person name="Submissions S."/>
        </authorList>
    </citation>
    <scope>NUCLEOTIDE SEQUENCE [LARGE SCALE GENOMIC DNA]</scope>
    <source>
        <strain evidence="2">DSM 25811 / CCM 8410 / LMG 26954 / E90</strain>
    </source>
</reference>
<dbReference type="RefSeq" id="WP_090392081.1">
    <property type="nucleotide sequence ID" value="NZ_FMZO01000014.1"/>
</dbReference>
<evidence type="ECO:0000313" key="2">
    <source>
        <dbReference type="Proteomes" id="UP000198757"/>
    </source>
</evidence>
<evidence type="ECO:0008006" key="3">
    <source>
        <dbReference type="Google" id="ProtNLM"/>
    </source>
</evidence>
<dbReference type="AlphaFoldDB" id="A0A1G6Y295"/>
<dbReference type="Proteomes" id="UP000198757">
    <property type="component" value="Unassembled WGS sequence"/>
</dbReference>
<name>A0A1G6Y295_NIADE</name>
<keyword evidence="2" id="KW-1185">Reference proteome</keyword>
<sequence>MKQPFKSRLITIKYGKPEETKIRGWLNLGLKITAEKRFEEVLLNTGGYNAQGMGFVEVVK</sequence>
<proteinExistence type="predicted"/>
<gene>
    <name evidence="1" type="ORF">SAMN04487894_114108</name>
</gene>
<dbReference type="EMBL" id="FMZO01000014">
    <property type="protein sequence ID" value="SDD84401.1"/>
    <property type="molecule type" value="Genomic_DNA"/>
</dbReference>
<dbReference type="STRING" id="1285928.SAMN04487894_114108"/>
<protein>
    <recommendedName>
        <fullName evidence="3">CRISPR associated protein Cas6</fullName>
    </recommendedName>
</protein>
<dbReference type="OrthoDB" id="9797488at2"/>